<feature type="region of interest" description="Disordered" evidence="1">
    <location>
        <begin position="1"/>
        <end position="39"/>
    </location>
</feature>
<sequence length="135" mass="14790">MPAGETEASIEGKRQDWSWVSSAAKGEITHNGKGQNQQCLEPPQWKLTRGLKLSLRGAAVGSTEENSPQLPQKVSNAETSLHPFSPSKTVVDWERTLSPPPSEECHQKNHNFPGTSPDFGIPQQLTLEGRIPPQN</sequence>
<feature type="region of interest" description="Disordered" evidence="1">
    <location>
        <begin position="59"/>
        <end position="135"/>
    </location>
</feature>
<evidence type="ECO:0000313" key="3">
    <source>
        <dbReference type="Proteomes" id="UP001141806"/>
    </source>
</evidence>
<accession>A0A9Q0L2F1</accession>
<dbReference type="Proteomes" id="UP001141806">
    <property type="component" value="Unassembled WGS sequence"/>
</dbReference>
<feature type="compositionally biased region" description="Polar residues" evidence="1">
    <location>
        <begin position="63"/>
        <end position="79"/>
    </location>
</feature>
<proteinExistence type="predicted"/>
<organism evidence="2 3">
    <name type="scientific">Protea cynaroides</name>
    <dbReference type="NCBI Taxonomy" id="273540"/>
    <lineage>
        <taxon>Eukaryota</taxon>
        <taxon>Viridiplantae</taxon>
        <taxon>Streptophyta</taxon>
        <taxon>Embryophyta</taxon>
        <taxon>Tracheophyta</taxon>
        <taxon>Spermatophyta</taxon>
        <taxon>Magnoliopsida</taxon>
        <taxon>Proteales</taxon>
        <taxon>Proteaceae</taxon>
        <taxon>Protea</taxon>
    </lineage>
</organism>
<gene>
    <name evidence="2" type="ORF">NE237_031423</name>
</gene>
<evidence type="ECO:0000256" key="1">
    <source>
        <dbReference type="SAM" id="MobiDB-lite"/>
    </source>
</evidence>
<protein>
    <submittedName>
        <fullName evidence="2">Uncharacterized protein</fullName>
    </submittedName>
</protein>
<reference evidence="2" key="1">
    <citation type="journal article" date="2023" name="Plant J.">
        <title>The genome of the king protea, Protea cynaroides.</title>
        <authorList>
            <person name="Chang J."/>
            <person name="Duong T.A."/>
            <person name="Schoeman C."/>
            <person name="Ma X."/>
            <person name="Roodt D."/>
            <person name="Barker N."/>
            <person name="Li Z."/>
            <person name="Van de Peer Y."/>
            <person name="Mizrachi E."/>
        </authorList>
    </citation>
    <scope>NUCLEOTIDE SEQUENCE</scope>
    <source>
        <tissue evidence="2">Young leaves</tissue>
    </source>
</reference>
<comment type="caution">
    <text evidence="2">The sequence shown here is derived from an EMBL/GenBank/DDBJ whole genome shotgun (WGS) entry which is preliminary data.</text>
</comment>
<name>A0A9Q0L2F1_9MAGN</name>
<dbReference type="AlphaFoldDB" id="A0A9Q0L2F1"/>
<evidence type="ECO:0000313" key="2">
    <source>
        <dbReference type="EMBL" id="KAJ4980586.1"/>
    </source>
</evidence>
<dbReference type="EMBL" id="JAMYWD010000001">
    <property type="protein sequence ID" value="KAJ4980586.1"/>
    <property type="molecule type" value="Genomic_DNA"/>
</dbReference>
<keyword evidence="3" id="KW-1185">Reference proteome</keyword>